<dbReference type="PROSITE" id="PS51257">
    <property type="entry name" value="PROKAR_LIPOPROTEIN"/>
    <property type="match status" value="1"/>
</dbReference>
<dbReference type="OrthoDB" id="1091850at2"/>
<dbReference type="AlphaFoldDB" id="A0A0M8MAE8"/>
<comment type="caution">
    <text evidence="2">The sequence shown here is derived from an EMBL/GenBank/DDBJ whole genome shotgun (WGS) entry which is preliminary data.</text>
</comment>
<protein>
    <recommendedName>
        <fullName evidence="4">HmuY protein</fullName>
    </recommendedName>
</protein>
<gene>
    <name evidence="2" type="ORF">AM493_13725</name>
</gene>
<feature type="signal peptide" evidence="1">
    <location>
        <begin position="1"/>
        <end position="18"/>
    </location>
</feature>
<keyword evidence="1" id="KW-0732">Signal</keyword>
<dbReference type="Pfam" id="PF14064">
    <property type="entry name" value="HmuY"/>
    <property type="match status" value="1"/>
</dbReference>
<dbReference type="CDD" id="cd12105">
    <property type="entry name" value="HmuY"/>
    <property type="match status" value="1"/>
</dbReference>
<organism evidence="2 3">
    <name type="scientific">Flavobacterium akiainvivens</name>
    <dbReference type="NCBI Taxonomy" id="1202724"/>
    <lineage>
        <taxon>Bacteria</taxon>
        <taxon>Pseudomonadati</taxon>
        <taxon>Bacteroidota</taxon>
        <taxon>Flavobacteriia</taxon>
        <taxon>Flavobacteriales</taxon>
        <taxon>Flavobacteriaceae</taxon>
        <taxon>Flavobacterium</taxon>
    </lineage>
</organism>
<evidence type="ECO:0008006" key="4">
    <source>
        <dbReference type="Google" id="ProtNLM"/>
    </source>
</evidence>
<accession>A0A0M8MAE8</accession>
<evidence type="ECO:0000256" key="1">
    <source>
        <dbReference type="SAM" id="SignalP"/>
    </source>
</evidence>
<proteinExistence type="predicted"/>
<reference evidence="2 3" key="1">
    <citation type="submission" date="2015-08" db="EMBL/GenBank/DDBJ databases">
        <title>Whole genome sequence of Flavobacterium akiainvivens IK-1T, from decaying Wikstroemia oahuensis, an endemic Hawaiian shrub.</title>
        <authorList>
            <person name="Wan X."/>
            <person name="Hou S."/>
            <person name="Saito J."/>
            <person name="Donachie S."/>
        </authorList>
    </citation>
    <scope>NUCLEOTIDE SEQUENCE [LARGE SCALE GENOMIC DNA]</scope>
    <source>
        <strain evidence="2 3">IK-1</strain>
    </source>
</reference>
<name>A0A0M8MAE8_9FLAO</name>
<evidence type="ECO:0000313" key="2">
    <source>
        <dbReference type="EMBL" id="KOS06973.1"/>
    </source>
</evidence>
<dbReference type="InterPro" id="IPR025921">
    <property type="entry name" value="HmuY"/>
</dbReference>
<feature type="chain" id="PRO_5005818471" description="HmuY protein" evidence="1">
    <location>
        <begin position="19"/>
        <end position="356"/>
    </location>
</feature>
<keyword evidence="3" id="KW-1185">Reference proteome</keyword>
<dbReference type="PATRIC" id="fig|1202724.3.peg.2843"/>
<evidence type="ECO:0000313" key="3">
    <source>
        <dbReference type="Proteomes" id="UP000037755"/>
    </source>
</evidence>
<dbReference type="STRING" id="1202724.AM493_13725"/>
<dbReference type="Proteomes" id="UP000037755">
    <property type="component" value="Unassembled WGS sequence"/>
</dbReference>
<dbReference type="RefSeq" id="WP_054408601.1">
    <property type="nucleotide sequence ID" value="NZ_FOYA01000009.1"/>
</dbReference>
<dbReference type="EMBL" id="LIYD01000005">
    <property type="protein sequence ID" value="KOS06973.1"/>
    <property type="molecule type" value="Genomic_DNA"/>
</dbReference>
<sequence>MKKIFLLPLALFAFVACNDDDSGYVAPIEQISEGTLLGTPEAPLGLGGSNQQNAVYVDLSGEDVIPLSRGSWDLGFYSGSSNRVVINGAVAMAAKKLETTDITAVQQQDLTVAVGTFQASNMAFVDSPTGDLNATVFGDIAASEAEASVYLVNLGNKIPTTPADLGSVNTAGTPRGWKKVKIWATTTGYTMQYANLDATTAQTVNIVKDPLYNFTLFSLEAGALAAAEPQAAEWDLKFTTFTNEVFQGGASAGAYFFSDYVVTNTRGGVTSVAIDGDAAAYNAFNLAAFNSGNHQLSNDQRAIGEHWRDVFTRTTFEDVFFVVKDAAGNLYKIRFLAMVSAEGERGFPSFQYALLQ</sequence>